<dbReference type="EMBL" id="BAABRU010000006">
    <property type="protein sequence ID" value="GAA5528113.1"/>
    <property type="molecule type" value="Genomic_DNA"/>
</dbReference>
<feature type="binding site" evidence="9">
    <location>
        <position position="135"/>
    </location>
    <ligand>
        <name>4-amino-2-methyl-5-(diphosphooxymethyl)pyrimidine</name>
        <dbReference type="ChEBI" id="CHEBI:57841"/>
    </ligand>
</feature>
<dbReference type="InterPro" id="IPR036206">
    <property type="entry name" value="ThiamineP_synth_sf"/>
</dbReference>
<dbReference type="InterPro" id="IPR013785">
    <property type="entry name" value="Aldolase_TIM"/>
</dbReference>
<evidence type="ECO:0000256" key="1">
    <source>
        <dbReference type="ARBA" id="ARBA00005165"/>
    </source>
</evidence>
<keyword evidence="2 9" id="KW-0808">Transferase</keyword>
<comment type="function">
    <text evidence="9">Condenses 4-methyl-5-(beta-hydroxyethyl)thiazole monophosphate (THZ-P) and 2-methyl-4-amino-5-hydroxymethyl pyrimidine pyrophosphate (HMP-PP) to form thiamine monophosphate (TMP).</text>
</comment>
<feature type="binding site" evidence="9">
    <location>
        <position position="70"/>
    </location>
    <ligand>
        <name>Mg(2+)</name>
        <dbReference type="ChEBI" id="CHEBI:18420"/>
    </ligand>
</feature>
<dbReference type="HAMAP" id="MF_00097">
    <property type="entry name" value="TMP_synthase"/>
    <property type="match status" value="1"/>
</dbReference>
<evidence type="ECO:0000256" key="3">
    <source>
        <dbReference type="ARBA" id="ARBA00022723"/>
    </source>
</evidence>
<protein>
    <recommendedName>
        <fullName evidence="9">Thiamine-phosphate synthase</fullName>
        <shortName evidence="9">TP synthase</shortName>
        <shortName evidence="9">TPS</shortName>
        <ecNumber evidence="9">2.5.1.3</ecNumber>
    </recommendedName>
    <alternativeName>
        <fullName evidence="9">Thiamine-phosphate pyrophosphorylase</fullName>
        <shortName evidence="9">TMP pyrophosphorylase</shortName>
        <shortName evidence="9">TMP-PPase</shortName>
    </alternativeName>
</protein>
<evidence type="ECO:0000256" key="2">
    <source>
        <dbReference type="ARBA" id="ARBA00022679"/>
    </source>
</evidence>
<name>A0ABP9X0P5_9CHLR</name>
<dbReference type="PANTHER" id="PTHR20857:SF15">
    <property type="entry name" value="THIAMINE-PHOSPHATE SYNTHASE"/>
    <property type="match status" value="1"/>
</dbReference>
<dbReference type="NCBIfam" id="TIGR00693">
    <property type="entry name" value="thiE"/>
    <property type="match status" value="1"/>
</dbReference>
<feature type="binding site" evidence="9">
    <location>
        <position position="106"/>
    </location>
    <ligand>
        <name>4-amino-2-methyl-5-(diphosphooxymethyl)pyrimidine</name>
        <dbReference type="ChEBI" id="CHEBI:57841"/>
    </ligand>
</feature>
<dbReference type="InterPro" id="IPR034291">
    <property type="entry name" value="TMP_synthase"/>
</dbReference>
<comment type="pathway">
    <text evidence="1 9 11">Cofactor biosynthesis; thiamine diphosphate biosynthesis; thiamine phosphate from 4-amino-2-methyl-5-diphosphomethylpyrimidine and 4-methyl-5-(2-phosphoethyl)-thiazole: step 1/1.</text>
</comment>
<dbReference type="PANTHER" id="PTHR20857">
    <property type="entry name" value="THIAMINE-PHOSPHATE PYROPHOSPHORYLASE"/>
    <property type="match status" value="1"/>
</dbReference>
<evidence type="ECO:0000256" key="10">
    <source>
        <dbReference type="RuleBase" id="RU003826"/>
    </source>
</evidence>
<reference evidence="13 14" key="1">
    <citation type="submission" date="2024-02" db="EMBL/GenBank/DDBJ databases">
        <title>Herpetosiphon gulosus NBRC 112829.</title>
        <authorList>
            <person name="Ichikawa N."/>
            <person name="Katano-Makiyama Y."/>
            <person name="Hidaka K."/>
        </authorList>
    </citation>
    <scope>NUCLEOTIDE SEQUENCE [LARGE SCALE GENOMIC DNA]</scope>
    <source>
        <strain evidence="13 14">NBRC 112829</strain>
    </source>
</reference>
<feature type="domain" description="Thiamine phosphate synthase/TenI" evidence="12">
    <location>
        <begin position="7"/>
        <end position="186"/>
    </location>
</feature>
<evidence type="ECO:0000256" key="4">
    <source>
        <dbReference type="ARBA" id="ARBA00022842"/>
    </source>
</evidence>
<feature type="binding site" evidence="9">
    <location>
        <begin position="37"/>
        <end position="41"/>
    </location>
    <ligand>
        <name>4-amino-2-methyl-5-(diphosphooxymethyl)pyrimidine</name>
        <dbReference type="ChEBI" id="CHEBI:57841"/>
    </ligand>
</feature>
<evidence type="ECO:0000313" key="14">
    <source>
        <dbReference type="Proteomes" id="UP001428290"/>
    </source>
</evidence>
<evidence type="ECO:0000259" key="12">
    <source>
        <dbReference type="Pfam" id="PF02581"/>
    </source>
</evidence>
<evidence type="ECO:0000256" key="5">
    <source>
        <dbReference type="ARBA" id="ARBA00022977"/>
    </source>
</evidence>
<keyword evidence="14" id="KW-1185">Reference proteome</keyword>
<proteinExistence type="inferred from homology"/>
<comment type="similarity">
    <text evidence="9 10">Belongs to the thiamine-phosphate synthase family.</text>
</comment>
<comment type="catalytic activity">
    <reaction evidence="7 9 10">
        <text>2-(2-carboxy-4-methylthiazol-5-yl)ethyl phosphate + 4-amino-2-methyl-5-(diphosphooxymethyl)pyrimidine + 2 H(+) = thiamine phosphate + CO2 + diphosphate</text>
        <dbReference type="Rhea" id="RHEA:47848"/>
        <dbReference type="ChEBI" id="CHEBI:15378"/>
        <dbReference type="ChEBI" id="CHEBI:16526"/>
        <dbReference type="ChEBI" id="CHEBI:33019"/>
        <dbReference type="ChEBI" id="CHEBI:37575"/>
        <dbReference type="ChEBI" id="CHEBI:57841"/>
        <dbReference type="ChEBI" id="CHEBI:62890"/>
        <dbReference type="EC" id="2.5.1.3"/>
    </reaction>
</comment>
<dbReference type="SUPFAM" id="SSF51391">
    <property type="entry name" value="Thiamin phosphate synthase"/>
    <property type="match status" value="1"/>
</dbReference>
<keyword evidence="3 9" id="KW-0479">Metal-binding</keyword>
<evidence type="ECO:0000256" key="9">
    <source>
        <dbReference type="HAMAP-Rule" id="MF_00097"/>
    </source>
</evidence>
<feature type="binding site" evidence="9">
    <location>
        <begin position="132"/>
        <end position="134"/>
    </location>
    <ligand>
        <name>2-[(2R,5Z)-2-carboxy-4-methylthiazol-5(2H)-ylidene]ethyl phosphate</name>
        <dbReference type="ChEBI" id="CHEBI:62899"/>
    </ligand>
</feature>
<accession>A0ABP9X0P5</accession>
<keyword evidence="5 9" id="KW-0784">Thiamine biosynthesis</keyword>
<dbReference type="Gene3D" id="3.20.20.70">
    <property type="entry name" value="Aldolase class I"/>
    <property type="match status" value="1"/>
</dbReference>
<evidence type="ECO:0000256" key="6">
    <source>
        <dbReference type="ARBA" id="ARBA00047334"/>
    </source>
</evidence>
<feature type="binding site" evidence="9">
    <location>
        <position position="89"/>
    </location>
    <ligand>
        <name>Mg(2+)</name>
        <dbReference type="ChEBI" id="CHEBI:18420"/>
    </ligand>
</feature>
<sequence>MQIDWRLYAVLDTATLGLRDPLTMTAALLAGGIGILQLRAKNLTVRQTAQLAQAILPLTRIAQIPLLINDDLGLALALGADGVHLGVDDLPLDLARASFKGLIGYSPEGVTDAQRAEKLGVDYLGVGPFAATSTKLDAGAPLGHAGLRAIVEAVDCPVLAIGGITQHNVAEVRACGVAGIVVVSALLNATNPTQACREFLAD</sequence>
<dbReference type="InterPro" id="IPR022998">
    <property type="entry name" value="ThiamineP_synth_TenI"/>
</dbReference>
<comment type="cofactor">
    <cofactor evidence="9">
        <name>Mg(2+)</name>
        <dbReference type="ChEBI" id="CHEBI:18420"/>
    </cofactor>
    <text evidence="9">Binds 1 Mg(2+) ion per subunit.</text>
</comment>
<comment type="catalytic activity">
    <reaction evidence="8 9 10">
        <text>2-[(2R,5Z)-2-carboxy-4-methylthiazol-5(2H)-ylidene]ethyl phosphate + 4-amino-2-methyl-5-(diphosphooxymethyl)pyrimidine + 2 H(+) = thiamine phosphate + CO2 + diphosphate</text>
        <dbReference type="Rhea" id="RHEA:47844"/>
        <dbReference type="ChEBI" id="CHEBI:15378"/>
        <dbReference type="ChEBI" id="CHEBI:16526"/>
        <dbReference type="ChEBI" id="CHEBI:33019"/>
        <dbReference type="ChEBI" id="CHEBI:37575"/>
        <dbReference type="ChEBI" id="CHEBI:57841"/>
        <dbReference type="ChEBI" id="CHEBI:62899"/>
        <dbReference type="EC" id="2.5.1.3"/>
    </reaction>
</comment>
<feature type="binding site" evidence="9">
    <location>
        <position position="163"/>
    </location>
    <ligand>
        <name>2-[(2R,5Z)-2-carboxy-4-methylthiazol-5(2H)-ylidene]ethyl phosphate</name>
        <dbReference type="ChEBI" id="CHEBI:62899"/>
    </ligand>
</feature>
<comment type="catalytic activity">
    <reaction evidence="6 9 10">
        <text>4-methyl-5-(2-phosphooxyethyl)-thiazole + 4-amino-2-methyl-5-(diphosphooxymethyl)pyrimidine + H(+) = thiamine phosphate + diphosphate</text>
        <dbReference type="Rhea" id="RHEA:22328"/>
        <dbReference type="ChEBI" id="CHEBI:15378"/>
        <dbReference type="ChEBI" id="CHEBI:33019"/>
        <dbReference type="ChEBI" id="CHEBI:37575"/>
        <dbReference type="ChEBI" id="CHEBI:57841"/>
        <dbReference type="ChEBI" id="CHEBI:58296"/>
        <dbReference type="EC" id="2.5.1.3"/>
    </reaction>
</comment>
<feature type="binding site" evidence="9">
    <location>
        <position position="69"/>
    </location>
    <ligand>
        <name>4-amino-2-methyl-5-(diphosphooxymethyl)pyrimidine</name>
        <dbReference type="ChEBI" id="CHEBI:57841"/>
    </ligand>
</feature>
<evidence type="ECO:0000256" key="7">
    <source>
        <dbReference type="ARBA" id="ARBA00047851"/>
    </source>
</evidence>
<comment type="caution">
    <text evidence="13">The sequence shown here is derived from an EMBL/GenBank/DDBJ whole genome shotgun (WGS) entry which is preliminary data.</text>
</comment>
<gene>
    <name evidence="9 13" type="primary">thiE</name>
    <name evidence="13" type="ORF">Hgul01_01910</name>
</gene>
<dbReference type="CDD" id="cd00564">
    <property type="entry name" value="TMP_TenI"/>
    <property type="match status" value="1"/>
</dbReference>
<evidence type="ECO:0000256" key="11">
    <source>
        <dbReference type="RuleBase" id="RU004253"/>
    </source>
</evidence>
<dbReference type="Proteomes" id="UP001428290">
    <property type="component" value="Unassembled WGS sequence"/>
</dbReference>
<organism evidence="13 14">
    <name type="scientific">Herpetosiphon gulosus</name>
    <dbReference type="NCBI Taxonomy" id="1973496"/>
    <lineage>
        <taxon>Bacteria</taxon>
        <taxon>Bacillati</taxon>
        <taxon>Chloroflexota</taxon>
        <taxon>Chloroflexia</taxon>
        <taxon>Herpetosiphonales</taxon>
        <taxon>Herpetosiphonaceae</taxon>
        <taxon>Herpetosiphon</taxon>
    </lineage>
</organism>
<evidence type="ECO:0000313" key="13">
    <source>
        <dbReference type="EMBL" id="GAA5528113.1"/>
    </source>
</evidence>
<feature type="binding site" evidence="9">
    <location>
        <begin position="183"/>
        <end position="184"/>
    </location>
    <ligand>
        <name>2-[(2R,5Z)-2-carboxy-4-methylthiazol-5(2H)-ylidene]ethyl phosphate</name>
        <dbReference type="ChEBI" id="CHEBI:62899"/>
    </ligand>
</feature>
<evidence type="ECO:0000256" key="8">
    <source>
        <dbReference type="ARBA" id="ARBA00047883"/>
    </source>
</evidence>
<dbReference type="Pfam" id="PF02581">
    <property type="entry name" value="TMP-TENI"/>
    <property type="match status" value="1"/>
</dbReference>
<dbReference type="EC" id="2.5.1.3" evidence="9"/>
<keyword evidence="4 9" id="KW-0460">Magnesium</keyword>